<keyword evidence="1" id="KW-0732">Signal</keyword>
<feature type="signal peptide" evidence="1">
    <location>
        <begin position="1"/>
        <end position="18"/>
    </location>
</feature>
<evidence type="ECO:0000313" key="3">
    <source>
        <dbReference type="Proteomes" id="UP001501725"/>
    </source>
</evidence>
<proteinExistence type="predicted"/>
<gene>
    <name evidence="2" type="ORF">GCM10023184_46250</name>
</gene>
<name>A0ABP8HUI3_9BACT</name>
<sequence>MNLTLSVFLLVLAPAAQAQVWVQEKKYPNHLEAAGLNGPVQVLSEAQYQWMLPRGDSGRPKLSYTKLSRYNEAGNLLSERIIRTDGSTGHLDSFLYDTRGRLQQRIGLEPTRPRSEVSTRYFYDADGNLLREEATMPGNVPLTTTTYTYDAKGRRTGKTRETYVRRESERTVYTYDAQGRKKQEVMISPWETVTRTLRYPAAGRTETHYRYEKAKDPKFRKEVDGFEQLDAAGRVRESRYDPTPGDPHYVFSYQEDARGNWTHQYVADERQPKQRYLLVERRITYAPKSKI</sequence>
<evidence type="ECO:0008006" key="4">
    <source>
        <dbReference type="Google" id="ProtNLM"/>
    </source>
</evidence>
<dbReference type="EMBL" id="BAABGY010000020">
    <property type="protein sequence ID" value="GAA4344698.1"/>
    <property type="molecule type" value="Genomic_DNA"/>
</dbReference>
<protein>
    <recommendedName>
        <fullName evidence="4">RHS repeat protein</fullName>
    </recommendedName>
</protein>
<feature type="chain" id="PRO_5045511561" description="RHS repeat protein" evidence="1">
    <location>
        <begin position="19"/>
        <end position="291"/>
    </location>
</feature>
<reference evidence="3" key="1">
    <citation type="journal article" date="2019" name="Int. J. Syst. Evol. Microbiol.">
        <title>The Global Catalogue of Microorganisms (GCM) 10K type strain sequencing project: providing services to taxonomists for standard genome sequencing and annotation.</title>
        <authorList>
            <consortium name="The Broad Institute Genomics Platform"/>
            <consortium name="The Broad Institute Genome Sequencing Center for Infectious Disease"/>
            <person name="Wu L."/>
            <person name="Ma J."/>
        </authorList>
    </citation>
    <scope>NUCLEOTIDE SEQUENCE [LARGE SCALE GENOMIC DNA]</scope>
    <source>
        <strain evidence="3">JCM 17919</strain>
    </source>
</reference>
<evidence type="ECO:0000313" key="2">
    <source>
        <dbReference type="EMBL" id="GAA4344698.1"/>
    </source>
</evidence>
<dbReference type="RefSeq" id="WP_345258416.1">
    <property type="nucleotide sequence ID" value="NZ_BAABGY010000020.1"/>
</dbReference>
<evidence type="ECO:0000256" key="1">
    <source>
        <dbReference type="SAM" id="SignalP"/>
    </source>
</evidence>
<organism evidence="2 3">
    <name type="scientific">Flaviaesturariibacter amylovorans</name>
    <dbReference type="NCBI Taxonomy" id="1084520"/>
    <lineage>
        <taxon>Bacteria</taxon>
        <taxon>Pseudomonadati</taxon>
        <taxon>Bacteroidota</taxon>
        <taxon>Chitinophagia</taxon>
        <taxon>Chitinophagales</taxon>
        <taxon>Chitinophagaceae</taxon>
        <taxon>Flaviaestuariibacter</taxon>
    </lineage>
</organism>
<dbReference type="Gene3D" id="2.180.10.10">
    <property type="entry name" value="RHS repeat-associated core"/>
    <property type="match status" value="1"/>
</dbReference>
<dbReference type="Proteomes" id="UP001501725">
    <property type="component" value="Unassembled WGS sequence"/>
</dbReference>
<accession>A0ABP8HUI3</accession>
<keyword evidence="3" id="KW-1185">Reference proteome</keyword>
<comment type="caution">
    <text evidence="2">The sequence shown here is derived from an EMBL/GenBank/DDBJ whole genome shotgun (WGS) entry which is preliminary data.</text>
</comment>